<evidence type="ECO:0000259" key="18">
    <source>
        <dbReference type="PROSITE" id="PS50113"/>
    </source>
</evidence>
<evidence type="ECO:0000259" key="16">
    <source>
        <dbReference type="PROSITE" id="PS50110"/>
    </source>
</evidence>
<dbReference type="Gene3D" id="3.40.50.2300">
    <property type="match status" value="2"/>
</dbReference>
<dbReference type="InterPro" id="IPR001789">
    <property type="entry name" value="Sig_transdc_resp-reg_receiver"/>
</dbReference>
<dbReference type="CDD" id="cd00156">
    <property type="entry name" value="REC"/>
    <property type="match status" value="2"/>
</dbReference>
<feature type="domain" description="Histidine kinase" evidence="15">
    <location>
        <begin position="519"/>
        <end position="741"/>
    </location>
</feature>
<evidence type="ECO:0000256" key="6">
    <source>
        <dbReference type="ARBA" id="ARBA00022553"/>
    </source>
</evidence>
<dbReference type="Pfam" id="PF02518">
    <property type="entry name" value="HATPase_c"/>
    <property type="match status" value="1"/>
</dbReference>
<dbReference type="PROSITE" id="PS50113">
    <property type="entry name" value="PAC"/>
    <property type="match status" value="2"/>
</dbReference>
<dbReference type="PROSITE" id="PS50109">
    <property type="entry name" value="HIS_KIN"/>
    <property type="match status" value="1"/>
</dbReference>
<dbReference type="Gene3D" id="3.30.450.20">
    <property type="entry name" value="PAS domain"/>
    <property type="match status" value="3"/>
</dbReference>
<dbReference type="SMART" id="SM00091">
    <property type="entry name" value="PAS"/>
    <property type="match status" value="3"/>
</dbReference>
<feature type="modified residue" description="4-aspartylphosphate" evidence="14">
    <location>
        <position position="814"/>
    </location>
</feature>
<dbReference type="SUPFAM" id="SSF47384">
    <property type="entry name" value="Homodimeric domain of signal transducing histidine kinase"/>
    <property type="match status" value="1"/>
</dbReference>
<dbReference type="SMART" id="SM00086">
    <property type="entry name" value="PAC"/>
    <property type="match status" value="3"/>
</dbReference>
<dbReference type="SMART" id="SM00388">
    <property type="entry name" value="HisKA"/>
    <property type="match status" value="1"/>
</dbReference>
<dbReference type="SMART" id="SM00387">
    <property type="entry name" value="HATPase_c"/>
    <property type="match status" value="1"/>
</dbReference>
<dbReference type="InterPro" id="IPR036890">
    <property type="entry name" value="HATPase_C_sf"/>
</dbReference>
<evidence type="ECO:0000259" key="17">
    <source>
        <dbReference type="PROSITE" id="PS50112"/>
    </source>
</evidence>
<protein>
    <recommendedName>
        <fullName evidence="3">histidine kinase</fullName>
        <ecNumber evidence="3">2.7.13.3</ecNumber>
    </recommendedName>
</protein>
<dbReference type="Pfam" id="PF00072">
    <property type="entry name" value="Response_reg"/>
    <property type="match status" value="2"/>
</dbReference>
<dbReference type="CDD" id="cd00130">
    <property type="entry name" value="PAS"/>
    <property type="match status" value="2"/>
</dbReference>
<evidence type="ECO:0000256" key="10">
    <source>
        <dbReference type="ARBA" id="ARBA00022741"/>
    </source>
</evidence>
<dbReference type="Pfam" id="PF00512">
    <property type="entry name" value="HisKA"/>
    <property type="match status" value="1"/>
</dbReference>
<dbReference type="SUPFAM" id="SSF55874">
    <property type="entry name" value="ATPase domain of HSP90 chaperone/DNA topoisomerase II/histidine kinase"/>
    <property type="match status" value="1"/>
</dbReference>
<comment type="catalytic activity">
    <reaction evidence="1">
        <text>ATP + protein L-histidine = ADP + protein N-phospho-L-histidine.</text>
        <dbReference type="EC" id="2.7.13.3"/>
    </reaction>
</comment>
<keyword evidence="5" id="KW-0997">Cell inner membrane</keyword>
<keyword evidence="13" id="KW-0472">Membrane</keyword>
<feature type="domain" description="PAS" evidence="17">
    <location>
        <begin position="404"/>
        <end position="453"/>
    </location>
</feature>
<dbReference type="InterPro" id="IPR000014">
    <property type="entry name" value="PAS"/>
</dbReference>
<evidence type="ECO:0000256" key="11">
    <source>
        <dbReference type="ARBA" id="ARBA00022777"/>
    </source>
</evidence>
<feature type="domain" description="PAS" evidence="17">
    <location>
        <begin position="139"/>
        <end position="213"/>
    </location>
</feature>
<feature type="domain" description="PAC" evidence="18">
    <location>
        <begin position="452"/>
        <end position="506"/>
    </location>
</feature>
<evidence type="ECO:0000256" key="13">
    <source>
        <dbReference type="ARBA" id="ARBA00023136"/>
    </source>
</evidence>
<keyword evidence="9" id="KW-0677">Repeat</keyword>
<keyword evidence="12" id="KW-1133">Transmembrane helix</keyword>
<dbReference type="PANTHER" id="PTHR43304">
    <property type="entry name" value="PHYTOCHROME-LIKE PROTEIN CPH1"/>
    <property type="match status" value="1"/>
</dbReference>
<evidence type="ECO:0000256" key="2">
    <source>
        <dbReference type="ARBA" id="ARBA00004429"/>
    </source>
</evidence>
<evidence type="ECO:0000256" key="8">
    <source>
        <dbReference type="ARBA" id="ARBA00022692"/>
    </source>
</evidence>
<feature type="domain" description="PAC" evidence="18">
    <location>
        <begin position="214"/>
        <end position="266"/>
    </location>
</feature>
<keyword evidence="11 19" id="KW-0418">Kinase</keyword>
<dbReference type="STRING" id="497964.CfE428DRAFT_5321"/>
<keyword evidence="10" id="KW-0547">Nucleotide-binding</keyword>
<dbReference type="InterPro" id="IPR036097">
    <property type="entry name" value="HisK_dim/P_sf"/>
</dbReference>
<dbReference type="RefSeq" id="WP_006982642.1">
    <property type="nucleotide sequence ID" value="NZ_ABVL01000023.1"/>
</dbReference>
<dbReference type="GO" id="GO:0005886">
    <property type="term" value="C:plasma membrane"/>
    <property type="evidence" value="ECO:0007669"/>
    <property type="project" value="UniProtKB-SubCell"/>
</dbReference>
<dbReference type="Pfam" id="PF13426">
    <property type="entry name" value="PAS_9"/>
    <property type="match status" value="2"/>
</dbReference>
<evidence type="ECO:0000256" key="14">
    <source>
        <dbReference type="PROSITE-ProRule" id="PRU00169"/>
    </source>
</evidence>
<keyword evidence="8" id="KW-0812">Transmembrane</keyword>
<dbReference type="CDD" id="cd00082">
    <property type="entry name" value="HisKA"/>
    <property type="match status" value="1"/>
</dbReference>
<dbReference type="InterPro" id="IPR013655">
    <property type="entry name" value="PAS_fold_3"/>
</dbReference>
<dbReference type="SMART" id="SM00448">
    <property type="entry name" value="REC"/>
    <property type="match status" value="2"/>
</dbReference>
<keyword evidence="20" id="KW-1185">Reference proteome</keyword>
<evidence type="ECO:0000313" key="19">
    <source>
        <dbReference type="EMBL" id="EDY17139.1"/>
    </source>
</evidence>
<dbReference type="AlphaFoldDB" id="B4D8T1"/>
<feature type="domain" description="Response regulatory" evidence="16">
    <location>
        <begin position="6"/>
        <end position="121"/>
    </location>
</feature>
<dbReference type="FunFam" id="2.10.70.100:FF:000001">
    <property type="entry name" value="Sensory transduction histidine kinase"/>
    <property type="match status" value="1"/>
</dbReference>
<evidence type="ECO:0000313" key="20">
    <source>
        <dbReference type="Proteomes" id="UP000005824"/>
    </source>
</evidence>
<dbReference type="InterPro" id="IPR003594">
    <property type="entry name" value="HATPase_dom"/>
</dbReference>
<feature type="domain" description="Response regulatory" evidence="16">
    <location>
        <begin position="763"/>
        <end position="879"/>
    </location>
</feature>
<evidence type="ECO:0000256" key="3">
    <source>
        <dbReference type="ARBA" id="ARBA00012438"/>
    </source>
</evidence>
<dbReference type="eggNOG" id="COG4191">
    <property type="taxonomic scope" value="Bacteria"/>
</dbReference>
<accession>B4D8T1</accession>
<dbReference type="Gene3D" id="3.30.565.10">
    <property type="entry name" value="Histidine kinase-like ATPase, C-terminal domain"/>
    <property type="match status" value="1"/>
</dbReference>
<dbReference type="InterPro" id="IPR005467">
    <property type="entry name" value="His_kinase_dom"/>
</dbReference>
<dbReference type="InterPro" id="IPR001610">
    <property type="entry name" value="PAC"/>
</dbReference>
<comment type="caution">
    <text evidence="19">The sequence shown here is derived from an EMBL/GenBank/DDBJ whole genome shotgun (WGS) entry which is preliminary data.</text>
</comment>
<dbReference type="PROSITE" id="PS50112">
    <property type="entry name" value="PAS"/>
    <property type="match status" value="2"/>
</dbReference>
<keyword evidence="7" id="KW-0808">Transferase</keyword>
<comment type="subcellular location">
    <subcellularLocation>
        <location evidence="2">Cell inner membrane</location>
        <topology evidence="2">Multi-pass membrane protein</topology>
    </subcellularLocation>
</comment>
<dbReference type="NCBIfam" id="TIGR00229">
    <property type="entry name" value="sensory_box"/>
    <property type="match status" value="3"/>
</dbReference>
<dbReference type="InterPro" id="IPR011006">
    <property type="entry name" value="CheY-like_superfamily"/>
</dbReference>
<dbReference type="SUPFAM" id="SSF55785">
    <property type="entry name" value="PYP-like sensor domain (PAS domain)"/>
    <property type="match status" value="3"/>
</dbReference>
<gene>
    <name evidence="19" type="ORF">CfE428DRAFT_5321</name>
</gene>
<dbReference type="GO" id="GO:0000166">
    <property type="term" value="F:nucleotide binding"/>
    <property type="evidence" value="ECO:0007669"/>
    <property type="project" value="UniProtKB-KW"/>
</dbReference>
<evidence type="ECO:0000256" key="5">
    <source>
        <dbReference type="ARBA" id="ARBA00022519"/>
    </source>
</evidence>
<dbReference type="PANTHER" id="PTHR43304:SF1">
    <property type="entry name" value="PAC DOMAIN-CONTAINING PROTEIN"/>
    <property type="match status" value="1"/>
</dbReference>
<dbReference type="EC" id="2.7.13.3" evidence="3"/>
<dbReference type="Pfam" id="PF08447">
    <property type="entry name" value="PAS_3"/>
    <property type="match status" value="1"/>
</dbReference>
<dbReference type="PRINTS" id="PR00344">
    <property type="entry name" value="BCTRLSENSOR"/>
</dbReference>
<evidence type="ECO:0000256" key="1">
    <source>
        <dbReference type="ARBA" id="ARBA00000085"/>
    </source>
</evidence>
<sequence>MASPLNLLIAEDNPDDADLLIWALRGAGFEFEYHVVSKEEDFLRWLSPSLDLIISDYEMPGFGGMRALELKQLAEIDVPFIIISGSIGEEMAVEAMRRGATDYLLKGCLSRLESAVTQAISQRRLRHEQLKTVAQLRESEERFREVVQNIEQVFWMTNVEKTEMLFVSDAYEKIWGHTCESLYASPKQWLEAIHPEDRERVLAAALTRQVDGSYQEEYRIVRPDGAVRWISDRAFPVRDADGNVYRVAGISEDVTERRQAQFDLQLFRKLVDASNDTFEVIDPESGRFLDVSAKGPAESGFTREEYLKMRVFDINPDIPPSVWSRYMEQMQAGEAVTGEARHYCKDGTAYPIEFNGKLVQLEKPYVVAVIRDISTRKLSEERMREQAAMLNLAHDAIFVHGYYDGLITFWNKGAENLYGWSADETLGNHFREFIDIDSAQLEQRNAELLIKDEWHGEIIQTDRQGKKVIVNSRATLVRDERGKPKSVFLIHADMTEQRELEARFLRAQRMESIGTLASGVAHDLNNILSPIMMSVPLLRRNLEKETFENVISTIELSATRGAEIVKQVLTFGRGLDGVRRPTSLASIIQEIIKILGQTFPKDIRIETELAPDLWRVVGDSTQLHQVMLNLCVNARDAMPTGGKLRIRGKNAMVDSSYAGMLPGATAGPNVILEVQDEGTGIPPEIVERIFDPFFTTKGLGKGTGLGLSTVLGIIKSHHGHVGVSSQTGFGTTFRIHLPAMGQESEDARASQPLNGLPRGNGECLLVVDDEEHVRRLVQLSLEASGYTVLVATDGTEALTTFAQNVGRIDLVITDLMMPYMGGVALIHALRKIRPGIPIVGSTGLAEKRQLAELEQMNIQALLNKPYGSDTLLQTVREALATRGGNGHVAANDLSAALAGG</sequence>
<evidence type="ECO:0000259" key="15">
    <source>
        <dbReference type="PROSITE" id="PS50109"/>
    </source>
</evidence>
<evidence type="ECO:0000256" key="4">
    <source>
        <dbReference type="ARBA" id="ARBA00022475"/>
    </source>
</evidence>
<dbReference type="EMBL" id="ABVL01000023">
    <property type="protein sequence ID" value="EDY17139.1"/>
    <property type="molecule type" value="Genomic_DNA"/>
</dbReference>
<dbReference type="SUPFAM" id="SSF52172">
    <property type="entry name" value="CheY-like"/>
    <property type="match status" value="2"/>
</dbReference>
<dbReference type="eggNOG" id="COG2204">
    <property type="taxonomic scope" value="Bacteria"/>
</dbReference>
<dbReference type="InParanoid" id="B4D8T1"/>
<keyword evidence="6 14" id="KW-0597">Phosphoprotein</keyword>
<dbReference type="InterPro" id="IPR035965">
    <property type="entry name" value="PAS-like_dom_sf"/>
</dbReference>
<reference evidence="19 20" key="1">
    <citation type="journal article" date="2011" name="J. Bacteriol.">
        <title>Genome sequence of Chthoniobacter flavus Ellin428, an aerobic heterotrophic soil bacterium.</title>
        <authorList>
            <person name="Kant R."/>
            <person name="van Passel M.W."/>
            <person name="Palva A."/>
            <person name="Lucas S."/>
            <person name="Lapidus A."/>
            <person name="Glavina Del Rio T."/>
            <person name="Dalin E."/>
            <person name="Tice H."/>
            <person name="Bruce D."/>
            <person name="Goodwin L."/>
            <person name="Pitluck S."/>
            <person name="Larimer F.W."/>
            <person name="Land M.L."/>
            <person name="Hauser L."/>
            <person name="Sangwan P."/>
            <person name="de Vos W.M."/>
            <person name="Janssen P.H."/>
            <person name="Smidt H."/>
        </authorList>
    </citation>
    <scope>NUCLEOTIDE SEQUENCE [LARGE SCALE GENOMIC DNA]</scope>
    <source>
        <strain evidence="19 20">Ellin428</strain>
    </source>
</reference>
<feature type="modified residue" description="4-aspartylphosphate" evidence="14">
    <location>
        <position position="56"/>
    </location>
</feature>
<keyword evidence="4" id="KW-1003">Cell membrane</keyword>
<proteinExistence type="predicted"/>
<dbReference type="Gene3D" id="1.10.287.130">
    <property type="match status" value="1"/>
</dbReference>
<dbReference type="InterPro" id="IPR004358">
    <property type="entry name" value="Sig_transdc_His_kin-like_C"/>
</dbReference>
<dbReference type="Proteomes" id="UP000005824">
    <property type="component" value="Unassembled WGS sequence"/>
</dbReference>
<evidence type="ECO:0000256" key="12">
    <source>
        <dbReference type="ARBA" id="ARBA00022989"/>
    </source>
</evidence>
<evidence type="ECO:0000256" key="9">
    <source>
        <dbReference type="ARBA" id="ARBA00022737"/>
    </source>
</evidence>
<evidence type="ECO:0000256" key="7">
    <source>
        <dbReference type="ARBA" id="ARBA00022679"/>
    </source>
</evidence>
<dbReference type="PROSITE" id="PS50110">
    <property type="entry name" value="RESPONSE_REGULATORY"/>
    <property type="match status" value="2"/>
</dbReference>
<organism evidence="19 20">
    <name type="scientific">Chthoniobacter flavus Ellin428</name>
    <dbReference type="NCBI Taxonomy" id="497964"/>
    <lineage>
        <taxon>Bacteria</taxon>
        <taxon>Pseudomonadati</taxon>
        <taxon>Verrucomicrobiota</taxon>
        <taxon>Spartobacteria</taxon>
        <taxon>Chthoniobacterales</taxon>
        <taxon>Chthoniobacteraceae</taxon>
        <taxon>Chthoniobacter</taxon>
    </lineage>
</organism>
<dbReference type="InterPro" id="IPR052162">
    <property type="entry name" value="Sensor_kinase/Photoreceptor"/>
</dbReference>
<dbReference type="InterPro" id="IPR003661">
    <property type="entry name" value="HisK_dim/P_dom"/>
</dbReference>
<dbReference type="GO" id="GO:0000155">
    <property type="term" value="F:phosphorelay sensor kinase activity"/>
    <property type="evidence" value="ECO:0007669"/>
    <property type="project" value="InterPro"/>
</dbReference>
<dbReference type="InterPro" id="IPR000700">
    <property type="entry name" value="PAS-assoc_C"/>
</dbReference>
<name>B4D8T1_9BACT</name>